<evidence type="ECO:0000256" key="1">
    <source>
        <dbReference type="SAM" id="MobiDB-lite"/>
    </source>
</evidence>
<name>A0A3Q7HN99_SOLLC</name>
<dbReference type="Pfam" id="PF10539">
    <property type="entry name" value="Dev_Cell_Death"/>
    <property type="match status" value="1"/>
</dbReference>
<dbReference type="PANTHER" id="PTHR46034">
    <property type="match status" value="1"/>
</dbReference>
<proteinExistence type="predicted"/>
<feature type="domain" description="DCD" evidence="2">
    <location>
        <begin position="34"/>
        <end position="167"/>
    </location>
</feature>
<dbReference type="AlphaFoldDB" id="A0A3Q7HN99"/>
<dbReference type="InterPro" id="IPR013989">
    <property type="entry name" value="Dev_and_cell_death_domain"/>
</dbReference>
<reference evidence="3" key="1">
    <citation type="journal article" date="2012" name="Nature">
        <title>The tomato genome sequence provides insights into fleshy fruit evolution.</title>
        <authorList>
            <consortium name="Tomato Genome Consortium"/>
        </authorList>
    </citation>
    <scope>NUCLEOTIDE SEQUENCE [LARGE SCALE GENOMIC DNA]</scope>
    <source>
        <strain evidence="3">cv. Heinz 1706</strain>
    </source>
</reference>
<dbReference type="Proteomes" id="UP000004994">
    <property type="component" value="Chromosome 6"/>
</dbReference>
<dbReference type="PROSITE" id="PS51222">
    <property type="entry name" value="DCD"/>
    <property type="match status" value="1"/>
</dbReference>
<dbReference type="EnsemblPlants" id="Solyc06g050610.2.1">
    <property type="protein sequence ID" value="Solyc06g050610.2.1"/>
    <property type="gene ID" value="Solyc06g050610.2"/>
</dbReference>
<dbReference type="InParanoid" id="A0A3Q7HN99"/>
<evidence type="ECO:0000313" key="4">
    <source>
        <dbReference type="Proteomes" id="UP000004994"/>
    </source>
</evidence>
<keyword evidence="4" id="KW-1185">Reference proteome</keyword>
<dbReference type="Gramene" id="Solyc06g050610.2.1">
    <property type="protein sequence ID" value="Solyc06g050610.2.1"/>
    <property type="gene ID" value="Solyc06g050610.2"/>
</dbReference>
<protein>
    <recommendedName>
        <fullName evidence="2">DCD domain-containing protein</fullName>
    </recommendedName>
</protein>
<dbReference type="PaxDb" id="4081-Solyc06g050610.1.1"/>
<organism evidence="3">
    <name type="scientific">Solanum lycopersicum</name>
    <name type="common">Tomato</name>
    <name type="synonym">Lycopersicon esculentum</name>
    <dbReference type="NCBI Taxonomy" id="4081"/>
    <lineage>
        <taxon>Eukaryota</taxon>
        <taxon>Viridiplantae</taxon>
        <taxon>Streptophyta</taxon>
        <taxon>Embryophyta</taxon>
        <taxon>Tracheophyta</taxon>
        <taxon>Spermatophyta</taxon>
        <taxon>Magnoliopsida</taxon>
        <taxon>eudicotyledons</taxon>
        <taxon>Gunneridae</taxon>
        <taxon>Pentapetalae</taxon>
        <taxon>asterids</taxon>
        <taxon>lamiids</taxon>
        <taxon>Solanales</taxon>
        <taxon>Solanaceae</taxon>
        <taxon>Solanoideae</taxon>
        <taxon>Solaneae</taxon>
        <taxon>Solanum</taxon>
        <taxon>Solanum subgen. Lycopersicon</taxon>
    </lineage>
</organism>
<dbReference type="SMART" id="SM00767">
    <property type="entry name" value="DCD"/>
    <property type="match status" value="1"/>
</dbReference>
<dbReference type="InterPro" id="IPR044832">
    <property type="entry name" value="NRP-like"/>
</dbReference>
<accession>A0A3Q7HN99</accession>
<dbReference type="GO" id="GO:0034976">
    <property type="term" value="P:response to endoplasmic reticulum stress"/>
    <property type="evidence" value="ECO:0007669"/>
    <property type="project" value="InterPro"/>
</dbReference>
<evidence type="ECO:0000259" key="2">
    <source>
        <dbReference type="PROSITE" id="PS51222"/>
    </source>
</evidence>
<reference evidence="3" key="2">
    <citation type="submission" date="2019-01" db="UniProtKB">
        <authorList>
            <consortium name="EnsemblPlants"/>
        </authorList>
    </citation>
    <scope>IDENTIFICATION</scope>
    <source>
        <strain evidence="3">cv. Heinz 1706</strain>
    </source>
</reference>
<sequence length="489" mass="54320">MGAGRKTSTVGLKEKSKYTSTVNGSTSARNLRKADLGSVIFGCKHLTYKECMFKQLFGLPASHFSYVKNINIGLTLFLFNYSDRTLHGIFEAASPGQLNINPYAWTSDGTESTPYAAQVRIRVRKLYHPLTEDQFISIIGDNYFAPKLFWFELDRSQTKRLVDLFSSLPAFDDVISLQIPSKLKHPFKSSPTTVPIDAVGKTEDWKHLDHGGWADTPRLVNTDTTENLNYEKSHASVLRSTSASTSVIEPMSNSQKLWSSLFKSSASDMDKMDPTSNMDKTDPVLNSSSSLSSPFPDKGRMDWDSCLPSSVDKDGHMYQAWGLVEHEEPVESISGSASCSMQNQSISSSQQSKLCERQYTVQESEHSELAVSELNLQKLNELNIEWASSCGGSQHAESSMDNDNVEVPDDGPTSLMGLKEEGQRDISQTSFANNISSEVLGILKQVNPSDPLAFVAKLIGEVEGLKRSKLEQDRQMMILEQELLNRTVH</sequence>
<evidence type="ECO:0000313" key="3">
    <source>
        <dbReference type="EnsemblPlants" id="Solyc06g050610.2.1"/>
    </source>
</evidence>
<feature type="region of interest" description="Disordered" evidence="1">
    <location>
        <begin position="268"/>
        <end position="297"/>
    </location>
</feature>
<dbReference type="PANTHER" id="PTHR46034:SF23">
    <property type="entry name" value="DCD (DEVELOPMENT AND CELL DEATH) DOMAIN PROTEIN"/>
    <property type="match status" value="1"/>
</dbReference>